<dbReference type="Gene3D" id="1.10.8.590">
    <property type="match status" value="1"/>
</dbReference>
<reference evidence="3 4" key="1">
    <citation type="submission" date="2012-06" db="EMBL/GenBank/DDBJ databases">
        <title>Finished plasmid 3 of genome of Crinalium epipsammum PCC 9333.</title>
        <authorList>
            <consortium name="US DOE Joint Genome Institute"/>
            <person name="Gugger M."/>
            <person name="Coursin T."/>
            <person name="Rippka R."/>
            <person name="Tandeau De Marsac N."/>
            <person name="Huntemann M."/>
            <person name="Wei C.-L."/>
            <person name="Han J."/>
            <person name="Detter J.C."/>
            <person name="Han C."/>
            <person name="Tapia R."/>
            <person name="Davenport K."/>
            <person name="Daligault H."/>
            <person name="Erkkila T."/>
            <person name="Gu W."/>
            <person name="Munk A.C.C."/>
            <person name="Teshima H."/>
            <person name="Xu Y."/>
            <person name="Chain P."/>
            <person name="Chen A."/>
            <person name="Krypides N."/>
            <person name="Mavromatis K."/>
            <person name="Markowitz V."/>
            <person name="Szeto E."/>
            <person name="Ivanova N."/>
            <person name="Mikhailova N."/>
            <person name="Ovchinnikova G."/>
            <person name="Pagani I."/>
            <person name="Pati A."/>
            <person name="Goodwin L."/>
            <person name="Peters L."/>
            <person name="Pitluck S."/>
            <person name="Woyke T."/>
            <person name="Kerfeld C."/>
        </authorList>
    </citation>
    <scope>NUCLEOTIDE SEQUENCE [LARGE SCALE GENOMIC DNA]</scope>
    <source>
        <strain evidence="3 4">PCC 9333</strain>
        <plasmid evidence="4">Plasmid pCRI9333.03</plasmid>
    </source>
</reference>
<geneLocation type="plasmid" evidence="3 4">
    <name>pCRI9333.03</name>
</geneLocation>
<protein>
    <submittedName>
        <fullName evidence="3">Helicase A859L</fullName>
    </submittedName>
</protein>
<dbReference type="OrthoDB" id="1490774at2"/>
<dbReference type="SMART" id="SM00974">
    <property type="entry name" value="T5orf172"/>
    <property type="match status" value="1"/>
</dbReference>
<feature type="domain" description="Bacteriophage T5 Orf172 DNA-binding" evidence="2">
    <location>
        <begin position="198"/>
        <end position="282"/>
    </location>
</feature>
<keyword evidence="3" id="KW-0614">Plasmid</keyword>
<keyword evidence="3" id="KW-0347">Helicase</keyword>
<dbReference type="Pfam" id="PF25164">
    <property type="entry name" value="CoiA_N"/>
    <property type="match status" value="1"/>
</dbReference>
<dbReference type="EMBL" id="CP003623">
    <property type="protein sequence ID" value="AFZ15584.1"/>
    <property type="molecule type" value="Genomic_DNA"/>
</dbReference>
<accession>K9W720</accession>
<evidence type="ECO:0000313" key="4">
    <source>
        <dbReference type="Proteomes" id="UP000010472"/>
    </source>
</evidence>
<keyword evidence="4" id="KW-1185">Reference proteome</keyword>
<name>K9W720_9CYAN</name>
<dbReference type="AlphaFoldDB" id="K9W720"/>
<evidence type="ECO:0000313" key="3">
    <source>
        <dbReference type="EMBL" id="AFZ15584.1"/>
    </source>
</evidence>
<sequence length="398" mass="45882">MWLRYGIAQDNSLVPVENVKSGKTSLRCPYCDGGLTAKKGRRKEHHFAHTGETCQEVNRSAQPPNLPLYDNFNIYLTGKELEQLKLLWDKHGAGGGIYKEKVLKPFIDQKLLEYNPYTKKYYFTKLGKIPVRALSLMLFNEVHEVMLLKKLQDLEGDLRIAYLKNLPIFNQCLRDLQIYQAEFRKILSTTLYYIKIDIGEQTLYKIGVTHREVETRIAEINNDLAKHFQDFSIKVLGTWAHRGNVEKYFKYKYSFFNIPIGNLTEYYNFFTPEQAKAVLSDLRRMRRKGLSATEVNILEGIKSEIEQLIEKETKALKRSQAIKTGMERAKKWGQHIGRPPERESPEEFLAKPSSQRVIAALNEGLSLRSSAKKAGVAVNTVRKVQQLQAQHTVVSRLL</sequence>
<feature type="region of interest" description="Disordered" evidence="1">
    <location>
        <begin position="329"/>
        <end position="349"/>
    </location>
</feature>
<dbReference type="InterPro" id="IPR057253">
    <property type="entry name" value="CoiA-like_N"/>
</dbReference>
<proteinExistence type="predicted"/>
<evidence type="ECO:0000256" key="1">
    <source>
        <dbReference type="SAM" id="MobiDB-lite"/>
    </source>
</evidence>
<organism evidence="3 4">
    <name type="scientific">Crinalium epipsammum PCC 9333</name>
    <dbReference type="NCBI Taxonomy" id="1173022"/>
    <lineage>
        <taxon>Bacteria</taxon>
        <taxon>Bacillati</taxon>
        <taxon>Cyanobacteriota</taxon>
        <taxon>Cyanophyceae</taxon>
        <taxon>Gomontiellales</taxon>
        <taxon>Gomontiellaceae</taxon>
        <taxon>Crinalium</taxon>
    </lineage>
</organism>
<evidence type="ECO:0000259" key="2">
    <source>
        <dbReference type="SMART" id="SM00974"/>
    </source>
</evidence>
<dbReference type="InterPro" id="IPR018306">
    <property type="entry name" value="Phage_T5_Orf172_DNA-bd"/>
</dbReference>
<dbReference type="Proteomes" id="UP000010472">
    <property type="component" value="Plasmid pCRI9333.03"/>
</dbReference>
<dbReference type="PATRIC" id="fig|1173022.3.peg.5206"/>
<keyword evidence="3" id="KW-0378">Hydrolase</keyword>
<dbReference type="GO" id="GO:0004386">
    <property type="term" value="F:helicase activity"/>
    <property type="evidence" value="ECO:0007669"/>
    <property type="project" value="UniProtKB-KW"/>
</dbReference>
<keyword evidence="3" id="KW-0067">ATP-binding</keyword>
<dbReference type="HOGENOM" id="CLU_061168_1_0_3"/>
<keyword evidence="3" id="KW-0547">Nucleotide-binding</keyword>
<feature type="compositionally biased region" description="Basic and acidic residues" evidence="1">
    <location>
        <begin position="338"/>
        <end position="349"/>
    </location>
</feature>
<gene>
    <name evidence="3" type="ORF">Cri9333_4817</name>
</gene>
<dbReference type="Pfam" id="PF13455">
    <property type="entry name" value="MUG113"/>
    <property type="match status" value="1"/>
</dbReference>
<dbReference type="KEGG" id="cep:Cri9333_4817"/>
<dbReference type="RefSeq" id="WP_015205580.1">
    <property type="nucleotide sequence ID" value="NC_019754.1"/>
</dbReference>